<evidence type="ECO:0000313" key="1">
    <source>
        <dbReference type="EMBL" id="SPF44438.1"/>
    </source>
</evidence>
<gene>
    <name evidence="1" type="ORF">SBA1_530074</name>
</gene>
<protein>
    <submittedName>
        <fullName evidence="1">Uncharacterized protein</fullName>
    </submittedName>
</protein>
<dbReference type="AlphaFoldDB" id="A0A2U3KXS7"/>
<proteinExistence type="predicted"/>
<organism evidence="1 2">
    <name type="scientific">Candidatus Sulfotelmatobacter kueseliae</name>
    <dbReference type="NCBI Taxonomy" id="2042962"/>
    <lineage>
        <taxon>Bacteria</taxon>
        <taxon>Pseudomonadati</taxon>
        <taxon>Acidobacteriota</taxon>
        <taxon>Terriglobia</taxon>
        <taxon>Terriglobales</taxon>
        <taxon>Candidatus Korobacteraceae</taxon>
        <taxon>Candidatus Sulfotelmatobacter</taxon>
    </lineage>
</organism>
<sequence length="56" mass="5872">MLELPAAVGRQLGILGMLLTALDVGIRCADREADFLTREPGLPGESAKNPACVTGY</sequence>
<reference evidence="2" key="1">
    <citation type="submission" date="2018-02" db="EMBL/GenBank/DDBJ databases">
        <authorList>
            <person name="Hausmann B."/>
        </authorList>
    </citation>
    <scope>NUCLEOTIDE SEQUENCE [LARGE SCALE GENOMIC DNA]</scope>
    <source>
        <strain evidence="2">Peat soil MAG SbA1</strain>
    </source>
</reference>
<evidence type="ECO:0000313" key="2">
    <source>
        <dbReference type="Proteomes" id="UP000238701"/>
    </source>
</evidence>
<accession>A0A2U3KXS7</accession>
<name>A0A2U3KXS7_9BACT</name>
<dbReference type="EMBL" id="OMOD01000148">
    <property type="protein sequence ID" value="SPF44438.1"/>
    <property type="molecule type" value="Genomic_DNA"/>
</dbReference>
<dbReference type="Proteomes" id="UP000238701">
    <property type="component" value="Unassembled WGS sequence"/>
</dbReference>